<dbReference type="GO" id="GO:0016020">
    <property type="term" value="C:membrane"/>
    <property type="evidence" value="ECO:0007669"/>
    <property type="project" value="UniProtKB-SubCell"/>
</dbReference>
<evidence type="ECO:0000256" key="10">
    <source>
        <dbReference type="ARBA" id="ARBA00023180"/>
    </source>
</evidence>
<feature type="domain" description="Galactosyltransferase N-terminal" evidence="14">
    <location>
        <begin position="115"/>
        <end position="248"/>
    </location>
</feature>
<evidence type="ECO:0000313" key="15">
    <source>
        <dbReference type="EMBL" id="CAK1555896.1"/>
    </source>
</evidence>
<evidence type="ECO:0000256" key="2">
    <source>
        <dbReference type="ARBA" id="ARBA00004922"/>
    </source>
</evidence>
<dbReference type="Gene3D" id="3.90.550.10">
    <property type="entry name" value="Spore Coat Polysaccharide Biosynthesis Protein SpsA, Chain A"/>
    <property type="match status" value="1"/>
</dbReference>
<evidence type="ECO:0000259" key="14">
    <source>
        <dbReference type="Pfam" id="PF13733"/>
    </source>
</evidence>
<keyword evidence="9" id="KW-0472">Membrane</keyword>
<evidence type="ECO:0000256" key="7">
    <source>
        <dbReference type="ARBA" id="ARBA00022968"/>
    </source>
</evidence>
<evidence type="ECO:0000256" key="5">
    <source>
        <dbReference type="ARBA" id="ARBA00022679"/>
    </source>
</evidence>
<dbReference type="InterPro" id="IPR027995">
    <property type="entry name" value="Galactosyl_T_N"/>
</dbReference>
<dbReference type="InterPro" id="IPR029044">
    <property type="entry name" value="Nucleotide-diphossugar_trans"/>
</dbReference>
<evidence type="ECO:0000256" key="9">
    <source>
        <dbReference type="ARBA" id="ARBA00023136"/>
    </source>
</evidence>
<comment type="pathway">
    <text evidence="2 11">Protein modification; protein glycosylation.</text>
</comment>
<keyword evidence="6" id="KW-0812">Transmembrane</keyword>
<keyword evidence="8" id="KW-1133">Transmembrane helix</keyword>
<evidence type="ECO:0000256" key="1">
    <source>
        <dbReference type="ARBA" id="ARBA00004606"/>
    </source>
</evidence>
<dbReference type="GO" id="GO:0005794">
    <property type="term" value="C:Golgi apparatus"/>
    <property type="evidence" value="ECO:0007669"/>
    <property type="project" value="TreeGrafter"/>
</dbReference>
<comment type="function">
    <text evidence="11">Catalyzes the transfer of galactose onto proteins or lipids.</text>
</comment>
<comment type="similarity">
    <text evidence="3 11">Belongs to the glycosyltransferase 7 family.</text>
</comment>
<evidence type="ECO:0000256" key="8">
    <source>
        <dbReference type="ARBA" id="ARBA00022989"/>
    </source>
</evidence>
<comment type="subcellular location">
    <subcellularLocation>
        <location evidence="1 11">Membrane</location>
        <topology evidence="1 11">Single-pass type II membrane protein</topology>
    </subcellularLocation>
</comment>
<organism evidence="15 16">
    <name type="scientific">Leptosia nina</name>
    <dbReference type="NCBI Taxonomy" id="320188"/>
    <lineage>
        <taxon>Eukaryota</taxon>
        <taxon>Metazoa</taxon>
        <taxon>Ecdysozoa</taxon>
        <taxon>Arthropoda</taxon>
        <taxon>Hexapoda</taxon>
        <taxon>Insecta</taxon>
        <taxon>Pterygota</taxon>
        <taxon>Neoptera</taxon>
        <taxon>Endopterygota</taxon>
        <taxon>Lepidoptera</taxon>
        <taxon>Glossata</taxon>
        <taxon>Ditrysia</taxon>
        <taxon>Papilionoidea</taxon>
        <taxon>Pieridae</taxon>
        <taxon>Pierinae</taxon>
        <taxon>Leptosia</taxon>
    </lineage>
</organism>
<keyword evidence="12" id="KW-0732">Signal</keyword>
<keyword evidence="11" id="KW-0479">Metal-binding</keyword>
<dbReference type="InterPro" id="IPR003859">
    <property type="entry name" value="Galactosyl_T"/>
</dbReference>
<keyword evidence="10 11" id="KW-0325">Glycoprotein</keyword>
<keyword evidence="7 11" id="KW-0735">Signal-anchor</keyword>
<feature type="signal peptide" evidence="12">
    <location>
        <begin position="1"/>
        <end position="21"/>
    </location>
</feature>
<dbReference type="GO" id="GO:0008378">
    <property type="term" value="F:galactosyltransferase activity"/>
    <property type="evidence" value="ECO:0007669"/>
    <property type="project" value="TreeGrafter"/>
</dbReference>
<evidence type="ECO:0000256" key="11">
    <source>
        <dbReference type="RuleBase" id="RU368121"/>
    </source>
</evidence>
<evidence type="ECO:0000259" key="13">
    <source>
        <dbReference type="Pfam" id="PF02709"/>
    </source>
</evidence>
<gene>
    <name evidence="15" type="ORF">LNINA_LOCUS14680</name>
</gene>
<evidence type="ECO:0000256" key="6">
    <source>
        <dbReference type="ARBA" id="ARBA00022692"/>
    </source>
</evidence>
<dbReference type="GO" id="GO:0033842">
    <property type="term" value="F:N-acetyl-beta-glucosaminyl-derivative 4-beta-N-acetylgalactosaminyltransferase activity"/>
    <property type="evidence" value="ECO:0007669"/>
    <property type="project" value="TreeGrafter"/>
</dbReference>
<dbReference type="Pfam" id="PF13733">
    <property type="entry name" value="Glyco_transf_7N"/>
    <property type="match status" value="1"/>
</dbReference>
<dbReference type="CDD" id="cd00899">
    <property type="entry name" value="b4GalT"/>
    <property type="match status" value="1"/>
</dbReference>
<dbReference type="PRINTS" id="PR02050">
    <property type="entry name" value="B14GALTRFASE"/>
</dbReference>
<evidence type="ECO:0000256" key="3">
    <source>
        <dbReference type="ARBA" id="ARBA00005735"/>
    </source>
</evidence>
<evidence type="ECO:0000256" key="4">
    <source>
        <dbReference type="ARBA" id="ARBA00022676"/>
    </source>
</evidence>
<dbReference type="EMBL" id="CAVLEF010000280">
    <property type="protein sequence ID" value="CAK1555896.1"/>
    <property type="molecule type" value="Genomic_DNA"/>
</dbReference>
<dbReference type="InterPro" id="IPR027791">
    <property type="entry name" value="Galactosyl_T_C"/>
</dbReference>
<sequence length="380" mass="43770">MGCGRRAWMLKLLLLVVVALAAVEYLFGLRTYLGTPAFNITQSTIETDVRKSQPWFNLPLFIQNTLSQNSTQSMTGQNGTEYVRTPHLLNKIMESLRNLVSEDTTQVNEQSMPVCDEVPPDLGPVTANKTEMELDWVEKKYPEVDSGGFYSPPNCTARHKVAIIVPFRDRHQHLAIFLNHMHPFLMKQQIEYGIFIVEQNDTSAFNRAKLMNIGFVESQKKKPGGWQCFIFHDIDLLPLDSRNLYSCPEQPRHMSASIDKLKFTLPYDGIFGGVSAMTLEQFTKVNGFSNRYWGWGGEDDDMFHRMKKMHYHITRYNMSIAVYTMLDHEESAPNPKRFKLLLETSKTLEKDGLSTLKYDLVHVEQHHLYTHVLANIDERS</sequence>
<dbReference type="SUPFAM" id="SSF53448">
    <property type="entry name" value="Nucleotide-diphospho-sugar transferases"/>
    <property type="match status" value="1"/>
</dbReference>
<dbReference type="GO" id="GO:0005975">
    <property type="term" value="P:carbohydrate metabolic process"/>
    <property type="evidence" value="ECO:0007669"/>
    <property type="project" value="InterPro"/>
</dbReference>
<keyword evidence="5 11" id="KW-0808">Transferase</keyword>
<feature type="chain" id="PRO_5043505647" description="Beta-1,4-N-acetylgalactosaminyltransferase" evidence="12">
    <location>
        <begin position="22"/>
        <end position="380"/>
    </location>
</feature>
<keyword evidence="4 11" id="KW-0328">Glycosyltransferase</keyword>
<accession>A0AAV1K2S3</accession>
<comment type="caution">
    <text evidence="15">The sequence shown here is derived from an EMBL/GenBank/DDBJ whole genome shotgun (WGS) entry which is preliminary data.</text>
</comment>
<evidence type="ECO:0000313" key="16">
    <source>
        <dbReference type="Proteomes" id="UP001497472"/>
    </source>
</evidence>
<dbReference type="GO" id="GO:0006688">
    <property type="term" value="P:glycosphingolipid biosynthetic process"/>
    <property type="evidence" value="ECO:0007669"/>
    <property type="project" value="TreeGrafter"/>
</dbReference>
<proteinExistence type="inferred from homology"/>
<dbReference type="GO" id="GO:0046872">
    <property type="term" value="F:metal ion binding"/>
    <property type="evidence" value="ECO:0007669"/>
    <property type="project" value="UniProtKB-UniRule"/>
</dbReference>
<name>A0AAV1K2S3_9NEOP</name>
<reference evidence="15 16" key="1">
    <citation type="submission" date="2023-11" db="EMBL/GenBank/DDBJ databases">
        <authorList>
            <person name="Okamura Y."/>
        </authorList>
    </citation>
    <scope>NUCLEOTIDE SEQUENCE [LARGE SCALE GENOMIC DNA]</scope>
</reference>
<protein>
    <recommendedName>
        <fullName evidence="11">Beta-1,4-N-acetylgalactosaminyltransferase</fullName>
        <ecNumber evidence="11">2.4.1.-</ecNumber>
    </recommendedName>
    <alternativeName>
        <fullName evidence="11">Beta-4-GalNAcT</fullName>
    </alternativeName>
</protein>
<feature type="domain" description="Galactosyltransferase C-terminal" evidence="13">
    <location>
        <begin position="252"/>
        <end position="329"/>
    </location>
</feature>
<keyword evidence="16" id="KW-1185">Reference proteome</keyword>
<dbReference type="PANTHER" id="PTHR19300">
    <property type="entry name" value="BETA-1,4-GALACTOSYLTRANSFERASE"/>
    <property type="match status" value="1"/>
</dbReference>
<keyword evidence="11" id="KW-0464">Manganese</keyword>
<dbReference type="PANTHER" id="PTHR19300:SF57">
    <property type="entry name" value="BETA-1,4-N-ACETYLGALACTOSAMINYLTRANSFERASE"/>
    <property type="match status" value="1"/>
</dbReference>
<dbReference type="AlphaFoldDB" id="A0AAV1K2S3"/>
<dbReference type="Pfam" id="PF02709">
    <property type="entry name" value="Glyco_transf_7C"/>
    <property type="match status" value="1"/>
</dbReference>
<comment type="cofactor">
    <cofactor evidence="11">
        <name>Mn(2+)</name>
        <dbReference type="ChEBI" id="CHEBI:29035"/>
    </cofactor>
</comment>
<dbReference type="EC" id="2.4.1.-" evidence="11"/>
<dbReference type="Proteomes" id="UP001497472">
    <property type="component" value="Unassembled WGS sequence"/>
</dbReference>
<evidence type="ECO:0000256" key="12">
    <source>
        <dbReference type="SAM" id="SignalP"/>
    </source>
</evidence>